<dbReference type="Gene3D" id="3.40.50.300">
    <property type="entry name" value="P-loop containing nucleotide triphosphate hydrolases"/>
    <property type="match status" value="1"/>
</dbReference>
<keyword evidence="5" id="KW-0808">Transferase</keyword>
<dbReference type="GO" id="GO:0004140">
    <property type="term" value="F:dephospho-CoA kinase activity"/>
    <property type="evidence" value="ECO:0007669"/>
    <property type="project" value="UniProtKB-UniRule"/>
</dbReference>
<keyword evidence="5 7" id="KW-0418">Kinase</keyword>
<comment type="similarity">
    <text evidence="1 5">Belongs to the CoaE family.</text>
</comment>
<comment type="subcellular location">
    <subcellularLocation>
        <location evidence="5">Cytoplasm</location>
    </subcellularLocation>
</comment>
<evidence type="ECO:0000256" key="2">
    <source>
        <dbReference type="ARBA" id="ARBA00022741"/>
    </source>
</evidence>
<evidence type="ECO:0000313" key="7">
    <source>
        <dbReference type="EMBL" id="ORC35304.1"/>
    </source>
</evidence>
<dbReference type="InterPro" id="IPR027417">
    <property type="entry name" value="P-loop_NTPase"/>
</dbReference>
<evidence type="ECO:0000256" key="3">
    <source>
        <dbReference type="ARBA" id="ARBA00022840"/>
    </source>
</evidence>
<dbReference type="SUPFAM" id="SSF52540">
    <property type="entry name" value="P-loop containing nucleoside triphosphate hydrolases"/>
    <property type="match status" value="1"/>
</dbReference>
<gene>
    <name evidence="5" type="primary">coaE</name>
    <name evidence="7" type="ORF">B4O97_09005</name>
</gene>
<comment type="pathway">
    <text evidence="5">Cofactor biosynthesis; coenzyme A biosynthesis; CoA from (R)-pantothenate: step 5/5.</text>
</comment>
<dbReference type="GO" id="GO:0015937">
    <property type="term" value="P:coenzyme A biosynthetic process"/>
    <property type="evidence" value="ECO:0007669"/>
    <property type="project" value="UniProtKB-UniRule"/>
</dbReference>
<keyword evidence="2 5" id="KW-0547">Nucleotide-binding</keyword>
<comment type="caution">
    <text evidence="7">The sequence shown here is derived from an EMBL/GenBank/DDBJ whole genome shotgun (WGS) entry which is preliminary data.</text>
</comment>
<dbReference type="Proteomes" id="UP000192343">
    <property type="component" value="Unassembled WGS sequence"/>
</dbReference>
<evidence type="ECO:0000313" key="8">
    <source>
        <dbReference type="Proteomes" id="UP000192343"/>
    </source>
</evidence>
<evidence type="ECO:0000256" key="6">
    <source>
        <dbReference type="NCBIfam" id="TIGR00152"/>
    </source>
</evidence>
<comment type="function">
    <text evidence="5">Catalyzes the phosphorylation of the 3'-hydroxyl group of dephosphocoenzyme A to form coenzyme A.</text>
</comment>
<keyword evidence="8" id="KW-1185">Reference proteome</keyword>
<organism evidence="7 8">
    <name type="scientific">Marispirochaeta aestuarii</name>
    <dbReference type="NCBI Taxonomy" id="1963862"/>
    <lineage>
        <taxon>Bacteria</taxon>
        <taxon>Pseudomonadati</taxon>
        <taxon>Spirochaetota</taxon>
        <taxon>Spirochaetia</taxon>
        <taxon>Spirochaetales</taxon>
        <taxon>Spirochaetaceae</taxon>
        <taxon>Marispirochaeta</taxon>
    </lineage>
</organism>
<evidence type="ECO:0000256" key="4">
    <source>
        <dbReference type="ARBA" id="ARBA00022993"/>
    </source>
</evidence>
<dbReference type="InterPro" id="IPR001977">
    <property type="entry name" value="Depp_CoAkinase"/>
</dbReference>
<keyword evidence="5" id="KW-0963">Cytoplasm</keyword>
<name>A0A1Y1RZ45_9SPIO</name>
<feature type="binding site" evidence="5">
    <location>
        <begin position="17"/>
        <end position="22"/>
    </location>
    <ligand>
        <name>ATP</name>
        <dbReference type="ChEBI" id="CHEBI:30616"/>
    </ligand>
</feature>
<keyword evidence="3 5" id="KW-0067">ATP-binding</keyword>
<dbReference type="CDD" id="cd02022">
    <property type="entry name" value="DPCK"/>
    <property type="match status" value="1"/>
</dbReference>
<dbReference type="EMBL" id="MWQY01000009">
    <property type="protein sequence ID" value="ORC35304.1"/>
    <property type="molecule type" value="Genomic_DNA"/>
</dbReference>
<dbReference type="EC" id="2.7.1.24" evidence="5 6"/>
<dbReference type="NCBIfam" id="TIGR00152">
    <property type="entry name" value="dephospho-CoA kinase"/>
    <property type="match status" value="1"/>
</dbReference>
<keyword evidence="4 5" id="KW-0173">Coenzyme A biosynthesis</keyword>
<proteinExistence type="inferred from homology"/>
<dbReference type="GO" id="GO:0005737">
    <property type="term" value="C:cytoplasm"/>
    <property type="evidence" value="ECO:0007669"/>
    <property type="project" value="UniProtKB-SubCell"/>
</dbReference>
<reference evidence="7 8" key="1">
    <citation type="submission" date="2017-03" db="EMBL/GenBank/DDBJ databases">
        <title>Draft Genome sequence of Marispirochaeta sp. strain JC444.</title>
        <authorList>
            <person name="Shivani Y."/>
            <person name="Subhash Y."/>
            <person name="Sasikala C."/>
            <person name="Ramana C."/>
        </authorList>
    </citation>
    <scope>NUCLEOTIDE SEQUENCE [LARGE SCALE GENOMIC DNA]</scope>
    <source>
        <strain evidence="7 8">JC444</strain>
    </source>
</reference>
<dbReference type="STRING" id="1963862.B4O97_09005"/>
<dbReference type="Pfam" id="PF01121">
    <property type="entry name" value="CoaE"/>
    <property type="match status" value="1"/>
</dbReference>
<protein>
    <recommendedName>
        <fullName evidence="5 6">Dephospho-CoA kinase</fullName>
        <ecNumber evidence="5 6">2.7.1.24</ecNumber>
    </recommendedName>
    <alternativeName>
        <fullName evidence="5">Dephosphocoenzyme A kinase</fullName>
    </alternativeName>
</protein>
<dbReference type="AlphaFoldDB" id="A0A1Y1RZ45"/>
<comment type="catalytic activity">
    <reaction evidence="5">
        <text>3'-dephospho-CoA + ATP = ADP + CoA + H(+)</text>
        <dbReference type="Rhea" id="RHEA:18245"/>
        <dbReference type="ChEBI" id="CHEBI:15378"/>
        <dbReference type="ChEBI" id="CHEBI:30616"/>
        <dbReference type="ChEBI" id="CHEBI:57287"/>
        <dbReference type="ChEBI" id="CHEBI:57328"/>
        <dbReference type="ChEBI" id="CHEBI:456216"/>
        <dbReference type="EC" id="2.7.1.24"/>
    </reaction>
</comment>
<dbReference type="GO" id="GO:0005524">
    <property type="term" value="F:ATP binding"/>
    <property type="evidence" value="ECO:0007669"/>
    <property type="project" value="UniProtKB-UniRule"/>
</dbReference>
<dbReference type="UniPathway" id="UPA00241">
    <property type="reaction ID" value="UER00356"/>
</dbReference>
<dbReference type="PROSITE" id="PS51219">
    <property type="entry name" value="DPCK"/>
    <property type="match status" value="1"/>
</dbReference>
<sequence>MGCRPLSRIVGVAGLYCAGKSLAAEILRSRGYEEIDVDSLGHYARERMAREVEEAFGTTDRRELGRIVFSDAEQLRRLEAIVHPWMIDEVGRRVDSLRREGKDGVINAALLFPMGLHSFCDKVLWITASLPVRFLRARRRDSLTPCGFIRRLRSQRKLYPQKVGENVDISRVANNGNRRRFERRILDLL</sequence>
<evidence type="ECO:0000256" key="5">
    <source>
        <dbReference type="HAMAP-Rule" id="MF_00376"/>
    </source>
</evidence>
<dbReference type="HAMAP" id="MF_00376">
    <property type="entry name" value="Dephospho_CoA_kinase"/>
    <property type="match status" value="1"/>
</dbReference>
<evidence type="ECO:0000256" key="1">
    <source>
        <dbReference type="ARBA" id="ARBA00009018"/>
    </source>
</evidence>
<accession>A0A1Y1RZ45</accession>